<gene>
    <name evidence="4" type="ORF">SAMN05421810_10852</name>
</gene>
<organism evidence="4 5">
    <name type="scientific">Amycolatopsis arida</name>
    <dbReference type="NCBI Taxonomy" id="587909"/>
    <lineage>
        <taxon>Bacteria</taxon>
        <taxon>Bacillati</taxon>
        <taxon>Actinomycetota</taxon>
        <taxon>Actinomycetes</taxon>
        <taxon>Pseudonocardiales</taxon>
        <taxon>Pseudonocardiaceae</taxon>
        <taxon>Amycolatopsis</taxon>
    </lineage>
</organism>
<evidence type="ECO:0000313" key="4">
    <source>
        <dbReference type="EMBL" id="SFQ49048.1"/>
    </source>
</evidence>
<feature type="transmembrane region" description="Helical" evidence="1">
    <location>
        <begin position="7"/>
        <end position="29"/>
    </location>
</feature>
<evidence type="ECO:0000259" key="2">
    <source>
        <dbReference type="Pfam" id="PF11258"/>
    </source>
</evidence>
<evidence type="ECO:0000313" key="5">
    <source>
        <dbReference type="Proteomes" id="UP000198727"/>
    </source>
</evidence>
<dbReference type="InterPro" id="IPR035328">
    <property type="entry name" value="DUF3048_C"/>
</dbReference>
<keyword evidence="5" id="KW-1185">Reference proteome</keyword>
<accession>A0A1I5YXS9</accession>
<keyword evidence="1" id="KW-0472">Membrane</keyword>
<proteinExistence type="predicted"/>
<dbReference type="Pfam" id="PF11258">
    <property type="entry name" value="DUF3048"/>
    <property type="match status" value="1"/>
</dbReference>
<feature type="domain" description="DUF3048" evidence="3">
    <location>
        <begin position="202"/>
        <end position="315"/>
    </location>
</feature>
<name>A0A1I5YXS9_9PSEU</name>
<dbReference type="InterPro" id="IPR021416">
    <property type="entry name" value="DUF3048_N"/>
</dbReference>
<dbReference type="SUPFAM" id="SSF159774">
    <property type="entry name" value="YerB-like"/>
    <property type="match status" value="1"/>
</dbReference>
<evidence type="ECO:0000256" key="1">
    <source>
        <dbReference type="SAM" id="Phobius"/>
    </source>
</evidence>
<dbReference type="OrthoDB" id="9779102at2"/>
<dbReference type="AlphaFoldDB" id="A0A1I5YXS9"/>
<evidence type="ECO:0008006" key="6">
    <source>
        <dbReference type="Google" id="ProtNLM"/>
    </source>
</evidence>
<protein>
    <recommendedName>
        <fullName evidence="6">DUF3048 domain-containing protein</fullName>
    </recommendedName>
</protein>
<evidence type="ECO:0000259" key="3">
    <source>
        <dbReference type="Pfam" id="PF17479"/>
    </source>
</evidence>
<keyword evidence="1" id="KW-0812">Transmembrane</keyword>
<dbReference type="RefSeq" id="WP_092533229.1">
    <property type="nucleotide sequence ID" value="NZ_FOWW01000008.1"/>
</dbReference>
<dbReference type="Gene3D" id="3.50.90.10">
    <property type="entry name" value="YerB-like"/>
    <property type="match status" value="1"/>
</dbReference>
<dbReference type="InterPro" id="IPR023158">
    <property type="entry name" value="YerB-like_sf"/>
</dbReference>
<dbReference type="Proteomes" id="UP000198727">
    <property type="component" value="Unassembled WGS sequence"/>
</dbReference>
<dbReference type="Pfam" id="PF17479">
    <property type="entry name" value="DUF3048_C"/>
    <property type="match status" value="1"/>
</dbReference>
<feature type="domain" description="DUF3048" evidence="2">
    <location>
        <begin position="49"/>
        <end position="173"/>
    </location>
</feature>
<keyword evidence="1" id="KW-1133">Transmembrane helix</keyword>
<sequence>MDRRQMLSLIAAVVVALGGLGLVAVLVLVPRGDPPAAPPEPAPPPTTTEAPRQQGVVVVKIDNERPARPQTGLAAADVVYVEPIEGGATRLVAVYSAPPDVVGPVRSVRESDVDLLAQYGQPVLAFSGAAPELRDLVEQARLVPATELETPKAFFRDRGRAKPHNLYVRPARLPEPPPTEVEQVLRFGPAPAGGEPVTEHVVRYPSATYTFRWLSEPGRWSVALDGRPMESTEAGRIAAATVVVQHVTQRPGLVAEDAAGAPSPVVETVGEGPAEILRDGARFAATWFRPSATEPTRFTTADGTPLPLAEGPVWVLLVPR</sequence>
<dbReference type="EMBL" id="FOWW01000008">
    <property type="protein sequence ID" value="SFQ49048.1"/>
    <property type="molecule type" value="Genomic_DNA"/>
</dbReference>
<dbReference type="STRING" id="587909.SAMN05421810_10852"/>
<reference evidence="5" key="1">
    <citation type="submission" date="2016-10" db="EMBL/GenBank/DDBJ databases">
        <authorList>
            <person name="Varghese N."/>
            <person name="Submissions S."/>
        </authorList>
    </citation>
    <scope>NUCLEOTIDE SEQUENCE [LARGE SCALE GENOMIC DNA]</scope>
    <source>
        <strain evidence="5">CGMCC 4.5579</strain>
    </source>
</reference>